<proteinExistence type="predicted"/>
<accession>A0A8T0SEG3</accession>
<feature type="compositionally biased region" description="Basic residues" evidence="1">
    <location>
        <begin position="98"/>
        <end position="109"/>
    </location>
</feature>
<feature type="compositionally biased region" description="Basic residues" evidence="1">
    <location>
        <begin position="75"/>
        <end position="87"/>
    </location>
</feature>
<sequence>MHAVTQYASLQRERLGVRRRRCPGARRRTPSTGAGAGSRSGSARRPPSTRTSPWRTSRPTAGTTTPPPPGTTSRPARRYRQKRRRPPRLLGAAVLRPRGARRRGRACGG</sequence>
<evidence type="ECO:0000256" key="1">
    <source>
        <dbReference type="SAM" id="MobiDB-lite"/>
    </source>
</evidence>
<dbReference type="Proteomes" id="UP000823388">
    <property type="component" value="Chromosome 5K"/>
</dbReference>
<name>A0A8T0SEG3_PANVG</name>
<organism evidence="2 3">
    <name type="scientific">Panicum virgatum</name>
    <name type="common">Blackwell switchgrass</name>
    <dbReference type="NCBI Taxonomy" id="38727"/>
    <lineage>
        <taxon>Eukaryota</taxon>
        <taxon>Viridiplantae</taxon>
        <taxon>Streptophyta</taxon>
        <taxon>Embryophyta</taxon>
        <taxon>Tracheophyta</taxon>
        <taxon>Spermatophyta</taxon>
        <taxon>Magnoliopsida</taxon>
        <taxon>Liliopsida</taxon>
        <taxon>Poales</taxon>
        <taxon>Poaceae</taxon>
        <taxon>PACMAD clade</taxon>
        <taxon>Panicoideae</taxon>
        <taxon>Panicodae</taxon>
        <taxon>Paniceae</taxon>
        <taxon>Panicinae</taxon>
        <taxon>Panicum</taxon>
        <taxon>Panicum sect. Hiantes</taxon>
    </lineage>
</organism>
<dbReference type="EMBL" id="CM029045">
    <property type="protein sequence ID" value="KAG2597702.1"/>
    <property type="molecule type" value="Genomic_DNA"/>
</dbReference>
<evidence type="ECO:0000313" key="3">
    <source>
        <dbReference type="Proteomes" id="UP000823388"/>
    </source>
</evidence>
<comment type="caution">
    <text evidence="2">The sequence shown here is derived from an EMBL/GenBank/DDBJ whole genome shotgun (WGS) entry which is preliminary data.</text>
</comment>
<keyword evidence="3" id="KW-1185">Reference proteome</keyword>
<reference evidence="2" key="1">
    <citation type="submission" date="2020-05" db="EMBL/GenBank/DDBJ databases">
        <title>WGS assembly of Panicum virgatum.</title>
        <authorList>
            <person name="Lovell J.T."/>
            <person name="Jenkins J."/>
            <person name="Shu S."/>
            <person name="Juenger T.E."/>
            <person name="Schmutz J."/>
        </authorList>
    </citation>
    <scope>NUCLEOTIDE SEQUENCE</scope>
    <source>
        <strain evidence="2">AP13</strain>
    </source>
</reference>
<feature type="compositionally biased region" description="Basic residues" evidence="1">
    <location>
        <begin position="17"/>
        <end position="29"/>
    </location>
</feature>
<feature type="region of interest" description="Disordered" evidence="1">
    <location>
        <begin position="1"/>
        <end position="109"/>
    </location>
</feature>
<dbReference type="AlphaFoldDB" id="A0A8T0SEG3"/>
<feature type="compositionally biased region" description="Low complexity" evidence="1">
    <location>
        <begin position="30"/>
        <end position="64"/>
    </location>
</feature>
<protein>
    <submittedName>
        <fullName evidence="2">Uncharacterized protein</fullName>
    </submittedName>
</protein>
<evidence type="ECO:0000313" key="2">
    <source>
        <dbReference type="EMBL" id="KAG2597702.1"/>
    </source>
</evidence>
<feature type="compositionally biased region" description="Low complexity" evidence="1">
    <location>
        <begin position="88"/>
        <end position="97"/>
    </location>
</feature>
<gene>
    <name evidence="2" type="ORF">PVAP13_5KG233207</name>
</gene>